<dbReference type="InterPro" id="IPR053136">
    <property type="entry name" value="UTP_pyrophosphatase-like"/>
</dbReference>
<reference evidence="2 3" key="1">
    <citation type="submission" date="2018-06" db="EMBL/GenBank/DDBJ databases">
        <title>Genomic Encyclopedia of Type Strains, Phase I: the one thousand microbial genomes (KMG-I) project.</title>
        <authorList>
            <person name="Kyrpides N."/>
        </authorList>
    </citation>
    <scope>NUCLEOTIDE SEQUENCE [LARGE SCALE GENOMIC DNA]</scope>
    <source>
        <strain evidence="2 3">DSM 19573</strain>
    </source>
</reference>
<dbReference type="OrthoDB" id="9811177at2"/>
<organism evidence="2 3">
    <name type="scientific">Ruminiclostridium sufflavum DSM 19573</name>
    <dbReference type="NCBI Taxonomy" id="1121337"/>
    <lineage>
        <taxon>Bacteria</taxon>
        <taxon>Bacillati</taxon>
        <taxon>Bacillota</taxon>
        <taxon>Clostridia</taxon>
        <taxon>Eubacteriales</taxon>
        <taxon>Oscillospiraceae</taxon>
        <taxon>Ruminiclostridium</taxon>
    </lineage>
</organism>
<dbReference type="Gene3D" id="3.30.2010.10">
    <property type="entry name" value="Metalloproteases ('zincins'), catalytic domain"/>
    <property type="match status" value="1"/>
</dbReference>
<accession>A0A318XKA6</accession>
<keyword evidence="3" id="KW-1185">Reference proteome</keyword>
<dbReference type="RefSeq" id="WP_110462988.1">
    <property type="nucleotide sequence ID" value="NZ_QKMR01000021.1"/>
</dbReference>
<comment type="caution">
    <text evidence="2">The sequence shown here is derived from an EMBL/GenBank/DDBJ whole genome shotgun (WGS) entry which is preliminary data.</text>
</comment>
<dbReference type="AlphaFoldDB" id="A0A318XKA6"/>
<dbReference type="EMBL" id="QKMR01000021">
    <property type="protein sequence ID" value="PYG85857.1"/>
    <property type="molecule type" value="Genomic_DNA"/>
</dbReference>
<evidence type="ECO:0000259" key="1">
    <source>
        <dbReference type="Pfam" id="PF01863"/>
    </source>
</evidence>
<proteinExistence type="predicted"/>
<dbReference type="Pfam" id="PF01863">
    <property type="entry name" value="YgjP-like"/>
    <property type="match status" value="1"/>
</dbReference>
<dbReference type="PANTHER" id="PTHR30399:SF1">
    <property type="entry name" value="UTP PYROPHOSPHATASE"/>
    <property type="match status" value="1"/>
</dbReference>
<dbReference type="PANTHER" id="PTHR30399">
    <property type="entry name" value="UNCHARACTERIZED PROTEIN YGJP"/>
    <property type="match status" value="1"/>
</dbReference>
<gene>
    <name evidence="2" type="ORF">LY28_03008</name>
</gene>
<evidence type="ECO:0000313" key="3">
    <source>
        <dbReference type="Proteomes" id="UP000248132"/>
    </source>
</evidence>
<feature type="domain" description="YgjP-like metallopeptidase" evidence="1">
    <location>
        <begin position="35"/>
        <end position="245"/>
    </location>
</feature>
<dbReference type="CDD" id="cd07344">
    <property type="entry name" value="M48_yhfN_like"/>
    <property type="match status" value="1"/>
</dbReference>
<sequence length="252" mass="29031">MGLKLEEAAQSKHKFFTVKAGDIELRYTLARSRRKTIGIAIDKNGLIKVTSPFGVSESYINELIQKKLQWILKKLAELEAHLANGKTPKLFQDGEKFLYLGKELELKITYSNYKKAYTGIKGESIIIDAPTGFNLEAVKHLLRLWYIEQFRQIAVQRIEHYSAVIGVFPKKIAIREQKTRWGSCSTGGSISLNWKLVMAPLEIVDYVVIHELCHMKVMNHSKEFWDTVGAYFPNYKDCRGWLKRNSNVLDFE</sequence>
<dbReference type="InterPro" id="IPR002725">
    <property type="entry name" value="YgjP-like_metallopeptidase"/>
</dbReference>
<evidence type="ECO:0000313" key="2">
    <source>
        <dbReference type="EMBL" id="PYG85857.1"/>
    </source>
</evidence>
<name>A0A318XKA6_9FIRM</name>
<protein>
    <recommendedName>
        <fullName evidence="1">YgjP-like metallopeptidase domain-containing protein</fullName>
    </recommendedName>
</protein>
<dbReference type="Proteomes" id="UP000248132">
    <property type="component" value="Unassembled WGS sequence"/>
</dbReference>